<keyword evidence="4" id="KW-0418">Kinase</keyword>
<accession>A0A5K1JUC9</accession>
<dbReference type="AlphaFoldDB" id="A0A5K1JUC9"/>
<evidence type="ECO:0000256" key="3">
    <source>
        <dbReference type="ARBA" id="ARBA00022741"/>
    </source>
</evidence>
<dbReference type="GO" id="GO:0005634">
    <property type="term" value="C:nucleus"/>
    <property type="evidence" value="ECO:0007669"/>
    <property type="project" value="TreeGrafter"/>
</dbReference>
<dbReference type="Gene3D" id="1.10.510.10">
    <property type="entry name" value="Transferase(Phosphotransferase) domain 1"/>
    <property type="match status" value="2"/>
</dbReference>
<sequence>MTKYRVRTKLGRGSFGTVVLAEDTLTDTAVAIKLLHKDPDLHEDVRHEENVYRTLLAGCDPRIELFAEAITSGTHRGFHCIVFELCGATLYDMVHGCMGLLPFPARHILEIAYQLVKAVDCLPWGSGVDTFAVGLMIAEIFLGSQLFSSDISSDREHLAALDRVLGPFPRGFAHTVDARFPGTFSLDDDIVKVHYPPLDTVVTRDSYGDSMRRLERMRPLSADMHDPELVDLINRLTSLDPAKRIALNVAGKHTYFDAVGRGGWQ</sequence>
<evidence type="ECO:0000259" key="7">
    <source>
        <dbReference type="PROSITE" id="PS50011"/>
    </source>
</evidence>
<dbReference type="PROSITE" id="PS50011">
    <property type="entry name" value="PROTEIN_KINASE_DOM"/>
    <property type="match status" value="1"/>
</dbReference>
<dbReference type="Gene3D" id="3.30.200.20">
    <property type="entry name" value="Phosphorylase Kinase, domain 1"/>
    <property type="match status" value="1"/>
</dbReference>
<dbReference type="EMBL" id="LR724459">
    <property type="protein sequence ID" value="VWO95048.1"/>
    <property type="molecule type" value="Genomic_DNA"/>
</dbReference>
<dbReference type="InterPro" id="IPR017441">
    <property type="entry name" value="Protein_kinase_ATP_BS"/>
</dbReference>
<dbReference type="PROSITE" id="PS00107">
    <property type="entry name" value="PROTEIN_KINASE_ATP"/>
    <property type="match status" value="1"/>
</dbReference>
<name>A0A5K1JUC9_9APHY</name>
<evidence type="ECO:0000256" key="6">
    <source>
        <dbReference type="PROSITE-ProRule" id="PRU10141"/>
    </source>
</evidence>
<dbReference type="PANTHER" id="PTHR45646:SF11">
    <property type="entry name" value="SERINE_THREONINE-PROTEIN KINASE DOA"/>
    <property type="match status" value="1"/>
</dbReference>
<evidence type="ECO:0000256" key="4">
    <source>
        <dbReference type="ARBA" id="ARBA00022777"/>
    </source>
</evidence>
<evidence type="ECO:0000256" key="2">
    <source>
        <dbReference type="ARBA" id="ARBA00022679"/>
    </source>
</evidence>
<proteinExistence type="predicted"/>
<dbReference type="InterPro" id="IPR000719">
    <property type="entry name" value="Prot_kinase_dom"/>
</dbReference>
<evidence type="ECO:0000256" key="5">
    <source>
        <dbReference type="ARBA" id="ARBA00022840"/>
    </source>
</evidence>
<feature type="domain" description="Protein kinase" evidence="7">
    <location>
        <begin position="4"/>
        <end position="256"/>
    </location>
</feature>
<gene>
    <name evidence="8" type="primary">I1RWQ2</name>
</gene>
<dbReference type="InterPro" id="IPR051175">
    <property type="entry name" value="CLK_kinases"/>
</dbReference>
<keyword evidence="5 6" id="KW-0067">ATP-binding</keyword>
<dbReference type="GO" id="GO:0005524">
    <property type="term" value="F:ATP binding"/>
    <property type="evidence" value="ECO:0007669"/>
    <property type="project" value="UniProtKB-UniRule"/>
</dbReference>
<dbReference type="PANTHER" id="PTHR45646">
    <property type="entry name" value="SERINE/THREONINE-PROTEIN KINASE DOA-RELATED"/>
    <property type="match status" value="1"/>
</dbReference>
<evidence type="ECO:0000256" key="1">
    <source>
        <dbReference type="ARBA" id="ARBA00022527"/>
    </source>
</evidence>
<feature type="binding site" evidence="6">
    <location>
        <position position="33"/>
    </location>
    <ligand>
        <name>ATP</name>
        <dbReference type="ChEBI" id="CHEBI:30616"/>
    </ligand>
</feature>
<dbReference type="InterPro" id="IPR011009">
    <property type="entry name" value="Kinase-like_dom_sf"/>
</dbReference>
<dbReference type="GO" id="GO:0004674">
    <property type="term" value="F:protein serine/threonine kinase activity"/>
    <property type="evidence" value="ECO:0007669"/>
    <property type="project" value="UniProtKB-KW"/>
</dbReference>
<keyword evidence="3 6" id="KW-0547">Nucleotide-binding</keyword>
<dbReference type="SMART" id="SM00220">
    <property type="entry name" value="S_TKc"/>
    <property type="match status" value="1"/>
</dbReference>
<evidence type="ECO:0000313" key="8">
    <source>
        <dbReference type="EMBL" id="VWO95048.1"/>
    </source>
</evidence>
<reference evidence="8" key="1">
    <citation type="submission" date="2019-10" db="EMBL/GenBank/DDBJ databases">
        <authorList>
            <person name="Nor Muhammad N."/>
        </authorList>
    </citation>
    <scope>NUCLEOTIDE SEQUENCE</scope>
</reference>
<keyword evidence="1" id="KW-0723">Serine/threonine-protein kinase</keyword>
<dbReference type="SUPFAM" id="SSF56112">
    <property type="entry name" value="Protein kinase-like (PK-like)"/>
    <property type="match status" value="1"/>
</dbReference>
<keyword evidence="2" id="KW-0808">Transferase</keyword>
<organism evidence="8">
    <name type="scientific">Ganoderma boninense</name>
    <dbReference type="NCBI Taxonomy" id="34458"/>
    <lineage>
        <taxon>Eukaryota</taxon>
        <taxon>Fungi</taxon>
        <taxon>Dikarya</taxon>
        <taxon>Basidiomycota</taxon>
        <taxon>Agaricomycotina</taxon>
        <taxon>Agaricomycetes</taxon>
        <taxon>Polyporales</taxon>
        <taxon>Polyporaceae</taxon>
        <taxon>Ganoderma</taxon>
    </lineage>
</organism>
<protein>
    <submittedName>
        <fullName evidence="8">N/A</fullName>
    </submittedName>
</protein>